<dbReference type="PANTHER" id="PTHR32518">
    <property type="match status" value="1"/>
</dbReference>
<dbReference type="InterPro" id="IPR013784">
    <property type="entry name" value="Carb-bd-like_fold"/>
</dbReference>
<keyword evidence="9" id="KW-0119">Carbohydrate metabolism</keyword>
<keyword evidence="7" id="KW-0328">Glycosyltransferase</keyword>
<dbReference type="SUPFAM" id="SSF49452">
    <property type="entry name" value="Starch-binding domain-like"/>
    <property type="match status" value="1"/>
</dbReference>
<accession>A0A9D5S878</accession>
<dbReference type="AlphaFoldDB" id="A0A9D5S878"/>
<dbReference type="GO" id="GO:0005975">
    <property type="term" value="P:carbohydrate metabolic process"/>
    <property type="evidence" value="ECO:0007669"/>
    <property type="project" value="InterPro"/>
</dbReference>
<evidence type="ECO:0000313" key="13">
    <source>
        <dbReference type="EMBL" id="MBE6270844.1"/>
    </source>
</evidence>
<evidence type="ECO:0000256" key="8">
    <source>
        <dbReference type="ARBA" id="ARBA00022679"/>
    </source>
</evidence>
<evidence type="ECO:0000313" key="14">
    <source>
        <dbReference type="Proteomes" id="UP000806522"/>
    </source>
</evidence>
<sequence>MKLKFSIQYGTQWGQNLYVVITYLTIDQMKKTERLMMTTSDGVKWQLETTVLESRKHPIASFSYHYQVEDIDGNVLRKEWNAIPRTYYFESAKDYVMADLWRDVPLQYHLYSMAYHTTMGLTVAEQVEPLRVPLYRKTILFRVSAPQLQKGQSVAIIGSHPALGSWNVTRYLRMESIGRFEWLLSVNVDAVLLPIEFKYVIIDDDTHALVAWEEGDNRTTVGLLPADQTMVPDGTVLVVYGENLRVKEQTWRAAGVVIPVFSLRSKQSYGVGDFGDLHRLVDWCVATGMKAIQLLPVNDTTCAKNWSDSYPYNIVSAFALHPHYLDVEAVGVLKNKEKMVAYHRQRQELNALSYCDYEAVDRVKLAYVQELFAEKGQQTLGAKEFKSWFAENQDWLVPYAEWLGTSPDVVYFTQYHLHVQLKAAADYARSKGVFLKGDVPIGVNGNSVETATHPCYFHLDAQTGAPPDKFSHNGQNWGFPTYDWSDRKDKEGENLVEWFRRRLKWMEQYFDAIRIDHILGFFRIWEIPADAVFGLLGHFSPSLPMTVGEIEYFGLPFRKELFTKPFVNDRVLDKLFGMHAPYVREHFLTPKSYGLYDLKSDFCTQKKVQQTFEGRTDENSLWIRDGLYRLISDVLFVEDPQQSGMYHPRIDVIGEPVFDALNAEEKDAFMRLYNNYYYQRHNFYWGAEAIRKLTDVFGSTRMLCCGEDLGMLPDCVAPVLDQLRILSLEIQSMPKQSGYEFAHLDGNPYRSVATISTHDMSPLRLWWSESPERTQRFYVSMLQKQGRAPEQLPAHLAEEIIGRHLYCPSMLCMLSLQDWLAMDGELRSKNVRDERINVPSDPYNRWKYRMHMTIEDLLQADKYNNKVKTMIQRSKR</sequence>
<dbReference type="InterPro" id="IPR002044">
    <property type="entry name" value="CBM20"/>
</dbReference>
<dbReference type="InterPro" id="IPR013783">
    <property type="entry name" value="Ig-like_fold"/>
</dbReference>
<name>A0A9D5S878_XYLRU</name>
<evidence type="ECO:0000256" key="4">
    <source>
        <dbReference type="ARBA" id="ARBA00012560"/>
    </source>
</evidence>
<dbReference type="InterPro" id="IPR017853">
    <property type="entry name" value="GH"/>
</dbReference>
<comment type="subcellular location">
    <subcellularLocation>
        <location evidence="2">Cytoplasm</location>
    </subcellularLocation>
</comment>
<proteinExistence type="inferred from homology"/>
<dbReference type="Gene3D" id="3.20.20.80">
    <property type="entry name" value="Glycosidases"/>
    <property type="match status" value="3"/>
</dbReference>
<evidence type="ECO:0000256" key="1">
    <source>
        <dbReference type="ARBA" id="ARBA00000439"/>
    </source>
</evidence>
<evidence type="ECO:0000256" key="6">
    <source>
        <dbReference type="ARBA" id="ARBA00022490"/>
    </source>
</evidence>
<evidence type="ECO:0000256" key="10">
    <source>
        <dbReference type="ARBA" id="ARBA00031423"/>
    </source>
</evidence>
<dbReference type="EC" id="2.4.1.25" evidence="4"/>
<evidence type="ECO:0000256" key="2">
    <source>
        <dbReference type="ARBA" id="ARBA00004496"/>
    </source>
</evidence>
<dbReference type="Pfam" id="PF02446">
    <property type="entry name" value="Glyco_hydro_77"/>
    <property type="match status" value="2"/>
</dbReference>
<comment type="catalytic activity">
    <reaction evidence="1">
        <text>Transfers a segment of a (1-&gt;4)-alpha-D-glucan to a new position in an acceptor, which may be glucose or a (1-&gt;4)-alpha-D-glucan.</text>
        <dbReference type="EC" id="2.4.1.25"/>
    </reaction>
</comment>
<evidence type="ECO:0000256" key="5">
    <source>
        <dbReference type="ARBA" id="ARBA00020295"/>
    </source>
</evidence>
<dbReference type="GO" id="GO:0004134">
    <property type="term" value="F:4-alpha-glucanotransferase activity"/>
    <property type="evidence" value="ECO:0007669"/>
    <property type="project" value="UniProtKB-EC"/>
</dbReference>
<dbReference type="SMART" id="SM01065">
    <property type="entry name" value="CBM_2"/>
    <property type="match status" value="1"/>
</dbReference>
<evidence type="ECO:0000256" key="7">
    <source>
        <dbReference type="ARBA" id="ARBA00022676"/>
    </source>
</evidence>
<dbReference type="GO" id="GO:2001070">
    <property type="term" value="F:starch binding"/>
    <property type="evidence" value="ECO:0007669"/>
    <property type="project" value="InterPro"/>
</dbReference>
<gene>
    <name evidence="13" type="ORF">E7101_07820</name>
</gene>
<dbReference type="GO" id="GO:0005737">
    <property type="term" value="C:cytoplasm"/>
    <property type="evidence" value="ECO:0007669"/>
    <property type="project" value="UniProtKB-SubCell"/>
</dbReference>
<feature type="domain" description="CBM20" evidence="12">
    <location>
        <begin position="131"/>
        <end position="253"/>
    </location>
</feature>
<evidence type="ECO:0000256" key="11">
    <source>
        <dbReference type="ARBA" id="ARBA00031501"/>
    </source>
</evidence>
<evidence type="ECO:0000256" key="3">
    <source>
        <dbReference type="ARBA" id="ARBA00005684"/>
    </source>
</evidence>
<dbReference type="PROSITE" id="PS51166">
    <property type="entry name" value="CBM20"/>
    <property type="match status" value="1"/>
</dbReference>
<dbReference type="Pfam" id="PF00686">
    <property type="entry name" value="CBM_20"/>
    <property type="match status" value="1"/>
</dbReference>
<keyword evidence="8" id="KW-0808">Transferase</keyword>
<comment type="caution">
    <text evidence="13">The sequence shown here is derived from an EMBL/GenBank/DDBJ whole genome shotgun (WGS) entry which is preliminary data.</text>
</comment>
<comment type="similarity">
    <text evidence="3">Belongs to the disproportionating enzyme family.</text>
</comment>
<dbReference type="Proteomes" id="UP000806522">
    <property type="component" value="Unassembled WGS sequence"/>
</dbReference>
<dbReference type="EMBL" id="SUYC01000007">
    <property type="protein sequence ID" value="MBE6270844.1"/>
    <property type="molecule type" value="Genomic_DNA"/>
</dbReference>
<dbReference type="SUPFAM" id="SSF51445">
    <property type="entry name" value="(Trans)glycosidases"/>
    <property type="match status" value="1"/>
</dbReference>
<organism evidence="13 14">
    <name type="scientific">Xylanibacter ruminicola</name>
    <name type="common">Prevotella ruminicola</name>
    <dbReference type="NCBI Taxonomy" id="839"/>
    <lineage>
        <taxon>Bacteria</taxon>
        <taxon>Pseudomonadati</taxon>
        <taxon>Bacteroidota</taxon>
        <taxon>Bacteroidia</taxon>
        <taxon>Bacteroidales</taxon>
        <taxon>Prevotellaceae</taxon>
        <taxon>Xylanibacter</taxon>
    </lineage>
</organism>
<reference evidence="13" key="1">
    <citation type="submission" date="2019-04" db="EMBL/GenBank/DDBJ databases">
        <title>Evolution of Biomass-Degrading Anaerobic Consortia Revealed by Metagenomics.</title>
        <authorList>
            <person name="Peng X."/>
        </authorList>
    </citation>
    <scope>NUCLEOTIDE SEQUENCE</scope>
    <source>
        <strain evidence="13">SIG140</strain>
    </source>
</reference>
<dbReference type="PANTHER" id="PTHR32518:SF3">
    <property type="entry name" value="4-ALPHA-GLUCANOTRANSFERASE"/>
    <property type="match status" value="1"/>
</dbReference>
<keyword evidence="6" id="KW-0963">Cytoplasm</keyword>
<protein>
    <recommendedName>
        <fullName evidence="5">4-alpha-glucanotransferase</fullName>
        <ecNumber evidence="4">2.4.1.25</ecNumber>
    </recommendedName>
    <alternativeName>
        <fullName evidence="10">Amylomaltase</fullName>
    </alternativeName>
    <alternativeName>
        <fullName evidence="11">Disproportionating enzyme</fullName>
    </alternativeName>
</protein>
<dbReference type="InterPro" id="IPR003385">
    <property type="entry name" value="Glyco_hydro_77"/>
</dbReference>
<evidence type="ECO:0000256" key="9">
    <source>
        <dbReference type="ARBA" id="ARBA00023277"/>
    </source>
</evidence>
<dbReference type="Gene3D" id="2.60.40.10">
    <property type="entry name" value="Immunoglobulins"/>
    <property type="match status" value="1"/>
</dbReference>
<evidence type="ECO:0000259" key="12">
    <source>
        <dbReference type="PROSITE" id="PS51166"/>
    </source>
</evidence>